<feature type="chain" id="PRO_5046551912" description="Pollen Ole e 1 allergen and extensin family protein" evidence="1">
    <location>
        <begin position="26"/>
        <end position="180"/>
    </location>
</feature>
<keyword evidence="3" id="KW-1185">Reference proteome</keyword>
<proteinExistence type="predicted"/>
<organism evidence="2 3">
    <name type="scientific">Stylosanthes scabra</name>
    <dbReference type="NCBI Taxonomy" id="79078"/>
    <lineage>
        <taxon>Eukaryota</taxon>
        <taxon>Viridiplantae</taxon>
        <taxon>Streptophyta</taxon>
        <taxon>Embryophyta</taxon>
        <taxon>Tracheophyta</taxon>
        <taxon>Spermatophyta</taxon>
        <taxon>Magnoliopsida</taxon>
        <taxon>eudicotyledons</taxon>
        <taxon>Gunneridae</taxon>
        <taxon>Pentapetalae</taxon>
        <taxon>rosids</taxon>
        <taxon>fabids</taxon>
        <taxon>Fabales</taxon>
        <taxon>Fabaceae</taxon>
        <taxon>Papilionoideae</taxon>
        <taxon>50 kb inversion clade</taxon>
        <taxon>dalbergioids sensu lato</taxon>
        <taxon>Dalbergieae</taxon>
        <taxon>Pterocarpus clade</taxon>
        <taxon>Stylosanthes</taxon>
    </lineage>
</organism>
<evidence type="ECO:0000313" key="3">
    <source>
        <dbReference type="Proteomes" id="UP001341840"/>
    </source>
</evidence>
<gene>
    <name evidence="2" type="ORF">PIB30_018646</name>
</gene>
<keyword evidence="1" id="KW-0732">Signal</keyword>
<dbReference type="Pfam" id="PF01190">
    <property type="entry name" value="Pollen_Ole_e_1"/>
    <property type="match status" value="1"/>
</dbReference>
<accession>A0ABU6U6Z1</accession>
<evidence type="ECO:0008006" key="4">
    <source>
        <dbReference type="Google" id="ProtNLM"/>
    </source>
</evidence>
<name>A0ABU6U6Z1_9FABA</name>
<protein>
    <recommendedName>
        <fullName evidence="4">Pollen Ole e 1 allergen and extensin family protein</fullName>
    </recommendedName>
</protein>
<evidence type="ECO:0000256" key="1">
    <source>
        <dbReference type="SAM" id="SignalP"/>
    </source>
</evidence>
<feature type="signal peptide" evidence="1">
    <location>
        <begin position="1"/>
        <end position="25"/>
    </location>
</feature>
<sequence length="180" mass="20286">MAFAHQVVTALVFVLVLTKVDLSACQLVKAKVFCNDCTDDQNYDFSGMKVSVKCEGVKKIAMATTQDNGTFKVDLPFDHNNNNNINNSMKKCHAKIIGGPNHIYVSKKNQVSEIMMSKDKDVKLSSPLSFFKECPKQHIEYCNMFASSKTFDFDFPLPPEWGLAPSSYYFPYFFPIIGIP</sequence>
<comment type="caution">
    <text evidence="2">The sequence shown here is derived from an EMBL/GenBank/DDBJ whole genome shotgun (WGS) entry which is preliminary data.</text>
</comment>
<reference evidence="2 3" key="1">
    <citation type="journal article" date="2023" name="Plants (Basel)">
        <title>Bridging the Gap: Combining Genomics and Transcriptomics Approaches to Understand Stylosanthes scabra, an Orphan Legume from the Brazilian Caatinga.</title>
        <authorList>
            <person name="Ferreira-Neto J.R.C."/>
            <person name="da Silva M.D."/>
            <person name="Binneck E."/>
            <person name="de Melo N.F."/>
            <person name="da Silva R.H."/>
            <person name="de Melo A.L.T.M."/>
            <person name="Pandolfi V."/>
            <person name="Bustamante F.O."/>
            <person name="Brasileiro-Vidal A.C."/>
            <person name="Benko-Iseppon A.M."/>
        </authorList>
    </citation>
    <scope>NUCLEOTIDE SEQUENCE [LARGE SCALE GENOMIC DNA]</scope>
    <source>
        <tissue evidence="2">Leaves</tissue>
    </source>
</reference>
<dbReference type="EMBL" id="JASCZI010120885">
    <property type="protein sequence ID" value="MED6156902.1"/>
    <property type="molecule type" value="Genomic_DNA"/>
</dbReference>
<dbReference type="Proteomes" id="UP001341840">
    <property type="component" value="Unassembled WGS sequence"/>
</dbReference>
<evidence type="ECO:0000313" key="2">
    <source>
        <dbReference type="EMBL" id="MED6156902.1"/>
    </source>
</evidence>